<organism evidence="10 11">
    <name type="scientific">Zostera marina</name>
    <name type="common">Eelgrass</name>
    <dbReference type="NCBI Taxonomy" id="29655"/>
    <lineage>
        <taxon>Eukaryota</taxon>
        <taxon>Viridiplantae</taxon>
        <taxon>Streptophyta</taxon>
        <taxon>Embryophyta</taxon>
        <taxon>Tracheophyta</taxon>
        <taxon>Spermatophyta</taxon>
        <taxon>Magnoliopsida</taxon>
        <taxon>Liliopsida</taxon>
        <taxon>Zosteraceae</taxon>
        <taxon>Zostera</taxon>
    </lineage>
</organism>
<dbReference type="InterPro" id="IPR039421">
    <property type="entry name" value="Type_1_exporter"/>
</dbReference>
<comment type="subcellular location">
    <subcellularLocation>
        <location evidence="1">Membrane</location>
        <topology evidence="1">Multi-pass membrane protein</topology>
    </subcellularLocation>
</comment>
<dbReference type="Proteomes" id="UP000036987">
    <property type="component" value="Unassembled WGS sequence"/>
</dbReference>
<dbReference type="PROSITE" id="PS50893">
    <property type="entry name" value="ABC_TRANSPORTER_2"/>
    <property type="match status" value="1"/>
</dbReference>
<dbReference type="GO" id="GO:0016020">
    <property type="term" value="C:membrane"/>
    <property type="evidence" value="ECO:0007669"/>
    <property type="project" value="UniProtKB-SubCell"/>
</dbReference>
<feature type="domain" description="ABC transporter" evidence="8">
    <location>
        <begin position="460"/>
        <end position="699"/>
    </location>
</feature>
<dbReference type="AlphaFoldDB" id="A0A0K9NV15"/>
<dbReference type="CDD" id="cd18572">
    <property type="entry name" value="ABC_6TM_TAP"/>
    <property type="match status" value="1"/>
</dbReference>
<evidence type="ECO:0000256" key="2">
    <source>
        <dbReference type="ARBA" id="ARBA00022692"/>
    </source>
</evidence>
<keyword evidence="2 7" id="KW-0812">Transmembrane</keyword>
<evidence type="ECO:0000259" key="9">
    <source>
        <dbReference type="PROSITE" id="PS50929"/>
    </source>
</evidence>
<feature type="transmembrane region" description="Helical" evidence="7">
    <location>
        <begin position="273"/>
        <end position="300"/>
    </location>
</feature>
<dbReference type="Gene3D" id="3.40.50.300">
    <property type="entry name" value="P-loop containing nucleotide triphosphate hydrolases"/>
    <property type="match status" value="1"/>
</dbReference>
<dbReference type="InterPro" id="IPR003593">
    <property type="entry name" value="AAA+_ATPase"/>
</dbReference>
<evidence type="ECO:0000256" key="3">
    <source>
        <dbReference type="ARBA" id="ARBA00022741"/>
    </source>
</evidence>
<keyword evidence="5 7" id="KW-1133">Transmembrane helix</keyword>
<gene>
    <name evidence="10" type="ORF">ZOSMA_63G00290</name>
</gene>
<evidence type="ECO:0000259" key="8">
    <source>
        <dbReference type="PROSITE" id="PS50893"/>
    </source>
</evidence>
<evidence type="ECO:0000256" key="1">
    <source>
        <dbReference type="ARBA" id="ARBA00004141"/>
    </source>
</evidence>
<dbReference type="Pfam" id="PF00005">
    <property type="entry name" value="ABC_tran"/>
    <property type="match status" value="1"/>
</dbReference>
<dbReference type="GO" id="GO:0042626">
    <property type="term" value="F:ATPase-coupled transmembrane transporter activity"/>
    <property type="evidence" value="ECO:0000318"/>
    <property type="project" value="GO_Central"/>
</dbReference>
<evidence type="ECO:0000256" key="5">
    <source>
        <dbReference type="ARBA" id="ARBA00022989"/>
    </source>
</evidence>
<proteinExistence type="predicted"/>
<evidence type="ECO:0000313" key="11">
    <source>
        <dbReference type="Proteomes" id="UP000036987"/>
    </source>
</evidence>
<feature type="transmembrane region" description="Helical" evidence="7">
    <location>
        <begin position="186"/>
        <end position="212"/>
    </location>
</feature>
<sequence>MVSAAFTIITAPRVSVSHNHTSLCHLPLFIHRFRRCSLHRRTLSFTYFSSARFFPFPSAYSNQWSSTSTSNGAAWCEHEDNDEPGSVDKLRIGIGMLRSVLPGGSWWRLDDLMEGGKEKNGRDVTVMFALERMRKLVGDDKWIVFSGFAFLVLAVISDMSIPNFLAGSIFSAEKGNAILFHKNARLLVILCFTSGICSGLRSTFFGIANMILVKRMREKLYSSLLSQDISFFDSKTVGELTSRLGADCQQVSRVIGNDLNLISRDTLQATCALVFLFTLSWPLAFSTLVICITLTTIMFFHGRFQKKAAKSTQDCTAKANEVSQETFSLLRTVRIYGTEKIEFRRYLKWLTKLADISLRQSFAYGFWSLSLSFFYHSTQVVAVLIGGASVMSGHISAEKLTKFILYSEWLIYSTWRLADNWSSLLQSIGASENVFQMMDLLPSRQFLSKGRELPKLTGHIEFLDVSFSYPSRTSIPALQQVNLTICPGEVLAVVGLSGSGKSTMVNLLLSLYKPTQGQILVDGCLMEELSLKWLRERIGYVGQEPRLFRMDVNSNIQYGCTREINQEDVEWAAKQAFAHDFIISLPKGYHTLVDDNLLSGGQKQRIAIARAILRDPTILILDEATSALDAESEHYVKGVMRAIQHGSKAKRTVIVIAHRLSTIRAADRIIVMDTGRIVEVGNHMDLVSMDGIYAQLNKRQSDAFA</sequence>
<dbReference type="Pfam" id="PF00664">
    <property type="entry name" value="ABC_membrane"/>
    <property type="match status" value="1"/>
</dbReference>
<dbReference type="InterPro" id="IPR017871">
    <property type="entry name" value="ABC_transporter-like_CS"/>
</dbReference>
<dbReference type="PANTHER" id="PTHR43394">
    <property type="entry name" value="ATP-DEPENDENT PERMEASE MDL1, MITOCHONDRIAL"/>
    <property type="match status" value="1"/>
</dbReference>
<dbReference type="FunFam" id="3.40.50.300:FF:000218">
    <property type="entry name" value="Multidrug ABC transporter ATP-binding protein"/>
    <property type="match status" value="1"/>
</dbReference>
<evidence type="ECO:0000256" key="4">
    <source>
        <dbReference type="ARBA" id="ARBA00022840"/>
    </source>
</evidence>
<evidence type="ECO:0000256" key="7">
    <source>
        <dbReference type="SAM" id="Phobius"/>
    </source>
</evidence>
<keyword evidence="11" id="KW-1185">Reference proteome</keyword>
<dbReference type="GO" id="GO:0140359">
    <property type="term" value="F:ABC-type transporter activity"/>
    <property type="evidence" value="ECO:0007669"/>
    <property type="project" value="InterPro"/>
</dbReference>
<dbReference type="Gene3D" id="1.20.1560.10">
    <property type="entry name" value="ABC transporter type 1, transmembrane domain"/>
    <property type="match status" value="1"/>
</dbReference>
<dbReference type="InterPro" id="IPR011527">
    <property type="entry name" value="ABC1_TM_dom"/>
</dbReference>
<keyword evidence="6 7" id="KW-0472">Membrane</keyword>
<dbReference type="PROSITE" id="PS00211">
    <property type="entry name" value="ABC_TRANSPORTER_1"/>
    <property type="match status" value="1"/>
</dbReference>
<protein>
    <submittedName>
        <fullName evidence="10">ABC transporter B family member 26, chloroplastic</fullName>
    </submittedName>
</protein>
<evidence type="ECO:0000256" key="6">
    <source>
        <dbReference type="ARBA" id="ARBA00023136"/>
    </source>
</evidence>
<dbReference type="GO" id="GO:0016887">
    <property type="term" value="F:ATP hydrolysis activity"/>
    <property type="evidence" value="ECO:0007669"/>
    <property type="project" value="InterPro"/>
</dbReference>
<dbReference type="PROSITE" id="PS50929">
    <property type="entry name" value="ABC_TM1F"/>
    <property type="match status" value="1"/>
</dbReference>
<dbReference type="GO" id="GO:0005524">
    <property type="term" value="F:ATP binding"/>
    <property type="evidence" value="ECO:0007669"/>
    <property type="project" value="UniProtKB-KW"/>
</dbReference>
<feature type="domain" description="ABC transmembrane type-1" evidence="9">
    <location>
        <begin position="147"/>
        <end position="426"/>
    </location>
</feature>
<dbReference type="SUPFAM" id="SSF90123">
    <property type="entry name" value="ABC transporter transmembrane region"/>
    <property type="match status" value="1"/>
</dbReference>
<feature type="transmembrane region" description="Helical" evidence="7">
    <location>
        <begin position="142"/>
        <end position="166"/>
    </location>
</feature>
<dbReference type="OrthoDB" id="6500128at2759"/>
<comment type="caution">
    <text evidence="10">The sequence shown here is derived from an EMBL/GenBank/DDBJ whole genome shotgun (WGS) entry which is preliminary data.</text>
</comment>
<dbReference type="InterPro" id="IPR036640">
    <property type="entry name" value="ABC1_TM_sf"/>
</dbReference>
<dbReference type="InterPro" id="IPR027417">
    <property type="entry name" value="P-loop_NTPase"/>
</dbReference>
<dbReference type="SUPFAM" id="SSF52540">
    <property type="entry name" value="P-loop containing nucleoside triphosphate hydrolases"/>
    <property type="match status" value="1"/>
</dbReference>
<dbReference type="STRING" id="29655.A0A0K9NV15"/>
<dbReference type="SMART" id="SM00382">
    <property type="entry name" value="AAA"/>
    <property type="match status" value="1"/>
</dbReference>
<dbReference type="OMA" id="CRLYEPQ"/>
<accession>A0A0K9NV15</accession>
<reference evidence="11" key="1">
    <citation type="journal article" date="2016" name="Nature">
        <title>The genome of the seagrass Zostera marina reveals angiosperm adaptation to the sea.</title>
        <authorList>
            <person name="Olsen J.L."/>
            <person name="Rouze P."/>
            <person name="Verhelst B."/>
            <person name="Lin Y.-C."/>
            <person name="Bayer T."/>
            <person name="Collen J."/>
            <person name="Dattolo E."/>
            <person name="De Paoli E."/>
            <person name="Dittami S."/>
            <person name="Maumus F."/>
            <person name="Michel G."/>
            <person name="Kersting A."/>
            <person name="Lauritano C."/>
            <person name="Lohaus R."/>
            <person name="Toepel M."/>
            <person name="Tonon T."/>
            <person name="Vanneste K."/>
            <person name="Amirebrahimi M."/>
            <person name="Brakel J."/>
            <person name="Bostroem C."/>
            <person name="Chovatia M."/>
            <person name="Grimwood J."/>
            <person name="Jenkins J.W."/>
            <person name="Jueterbock A."/>
            <person name="Mraz A."/>
            <person name="Stam W.T."/>
            <person name="Tice H."/>
            <person name="Bornberg-Bauer E."/>
            <person name="Green P.J."/>
            <person name="Pearson G.A."/>
            <person name="Procaccini G."/>
            <person name="Duarte C.M."/>
            <person name="Schmutz J."/>
            <person name="Reusch T.B.H."/>
            <person name="Van de Peer Y."/>
        </authorList>
    </citation>
    <scope>NUCLEOTIDE SEQUENCE [LARGE SCALE GENOMIC DNA]</scope>
    <source>
        <strain evidence="11">cv. Finnish</strain>
    </source>
</reference>
<name>A0A0K9NV15_ZOSMR</name>
<dbReference type="InterPro" id="IPR003439">
    <property type="entry name" value="ABC_transporter-like_ATP-bd"/>
</dbReference>
<evidence type="ECO:0000313" key="10">
    <source>
        <dbReference type="EMBL" id="KMZ59917.1"/>
    </source>
</evidence>
<dbReference type="EMBL" id="LFYR01001699">
    <property type="protein sequence ID" value="KMZ59917.1"/>
    <property type="molecule type" value="Genomic_DNA"/>
</dbReference>
<keyword evidence="4" id="KW-0067">ATP-binding</keyword>
<dbReference type="PANTHER" id="PTHR43394:SF19">
    <property type="entry name" value="ABC TRANSPORTER B FAMILY"/>
    <property type="match status" value="1"/>
</dbReference>
<keyword evidence="3" id="KW-0547">Nucleotide-binding</keyword>